<keyword evidence="2" id="KW-0808">Transferase</keyword>
<protein>
    <recommendedName>
        <fullName evidence="10">adenylate dimethylallyltransferase (ADP/ATP-dependent)</fullName>
        <ecNumber evidence="10">2.5.1.112</ecNumber>
    </recommendedName>
</protein>
<dbReference type="PANTHER" id="PTHR11088">
    <property type="entry name" value="TRNA DIMETHYLALLYLTRANSFERASE"/>
    <property type="match status" value="1"/>
</dbReference>
<dbReference type="EMBL" id="CAWUPB010001178">
    <property type="protein sequence ID" value="CAK7349956.1"/>
    <property type="molecule type" value="Genomic_DNA"/>
</dbReference>
<dbReference type="Proteomes" id="UP001314170">
    <property type="component" value="Unassembled WGS sequence"/>
</dbReference>
<dbReference type="InterPro" id="IPR027417">
    <property type="entry name" value="P-loop_NTPase"/>
</dbReference>
<dbReference type="AlphaFoldDB" id="A0AAV1SF22"/>
<dbReference type="GO" id="GO:0052381">
    <property type="term" value="F:tRNA dimethylallyltransferase activity"/>
    <property type="evidence" value="ECO:0007669"/>
    <property type="project" value="InterPro"/>
</dbReference>
<evidence type="ECO:0000256" key="2">
    <source>
        <dbReference type="ARBA" id="ARBA00022679"/>
    </source>
</evidence>
<evidence type="ECO:0000313" key="11">
    <source>
        <dbReference type="EMBL" id="CAK7349956.1"/>
    </source>
</evidence>
<evidence type="ECO:0000256" key="1">
    <source>
        <dbReference type="ARBA" id="ARBA00005842"/>
    </source>
</evidence>
<dbReference type="Gene3D" id="3.40.50.300">
    <property type="entry name" value="P-loop containing nucleotide triphosphate hydrolases"/>
    <property type="match status" value="1"/>
</dbReference>
<dbReference type="GO" id="GO:0052622">
    <property type="term" value="F:ATP/ADP dimethylallyltransferase activity"/>
    <property type="evidence" value="ECO:0007669"/>
    <property type="project" value="UniProtKB-EC"/>
</dbReference>
<dbReference type="InterPro" id="IPR018022">
    <property type="entry name" value="IPT"/>
</dbReference>
<evidence type="ECO:0000256" key="6">
    <source>
        <dbReference type="ARBA" id="ARBA00022946"/>
    </source>
</evidence>
<evidence type="ECO:0000256" key="9">
    <source>
        <dbReference type="ARBA" id="ARBA00055191"/>
    </source>
</evidence>
<dbReference type="PANTHER" id="PTHR11088:SF59">
    <property type="entry name" value="ADENYLATE ISOPENTENYLTRANSFERASE"/>
    <property type="match status" value="1"/>
</dbReference>
<keyword evidence="4" id="KW-0547">Nucleotide-binding</keyword>
<dbReference type="Gene3D" id="1.10.287.890">
    <property type="entry name" value="Crystal structure of tRNA isopentenylpyrophosphate transferase (bh2366) domain"/>
    <property type="match status" value="1"/>
</dbReference>
<keyword evidence="5" id="KW-0067">ATP-binding</keyword>
<dbReference type="HAMAP" id="MF_00185">
    <property type="entry name" value="IPP_trans"/>
    <property type="match status" value="1"/>
</dbReference>
<dbReference type="FunFam" id="1.10.287.890:FF:000002">
    <property type="entry name" value="Adenylate isopentenyltransferase 5, chloroplastic"/>
    <property type="match status" value="1"/>
</dbReference>
<dbReference type="GO" id="GO:0006400">
    <property type="term" value="P:tRNA modification"/>
    <property type="evidence" value="ECO:0007669"/>
    <property type="project" value="TreeGrafter"/>
</dbReference>
<dbReference type="GO" id="GO:0009824">
    <property type="term" value="F:AMP dimethylallyltransferase activity"/>
    <property type="evidence" value="ECO:0007669"/>
    <property type="project" value="UniProtKB-ARBA"/>
</dbReference>
<keyword evidence="6" id="KW-0809">Transit peptide</keyword>
<evidence type="ECO:0000256" key="8">
    <source>
        <dbReference type="ARBA" id="ARBA00052386"/>
    </source>
</evidence>
<evidence type="ECO:0000256" key="7">
    <source>
        <dbReference type="ARBA" id="ARBA00051744"/>
    </source>
</evidence>
<dbReference type="SUPFAM" id="SSF52540">
    <property type="entry name" value="P-loop containing nucleoside triphosphate hydrolases"/>
    <property type="match status" value="1"/>
</dbReference>
<sequence length="309" mass="35235">MAPTIPTRMKPKKNLQIHCHLTVATTLDKITPLVTKDDNKKTKVVFVLGTTAAGKSKLAVDLATHFQGEIINSDKIQVYKGLDILTNKCPEDERRGVPHHLLGFVEPDREFTTQDFCNHVHTAMNQVIEKGNNPIIVGGSNRYMEALVDEDPLFDFKANYDPCFLWVDVALPILLERMSRRVDEMVEAGIVDEVRDIFARGIDYSWGIWRAIGVPELEPYIQAEMKMADEITKKMLLDTAIYEIKKNTNKLINTQLKKIKRLRNEKGWELHRIDATRVHEKSGKAAKDVWDKEVLRPSLQIVADFFGGK</sequence>
<keyword evidence="12" id="KW-1185">Reference proteome</keyword>
<comment type="similarity">
    <text evidence="1">Belongs to the IPP transferase family.</text>
</comment>
<organism evidence="11 12">
    <name type="scientific">Dovyalis caffra</name>
    <dbReference type="NCBI Taxonomy" id="77055"/>
    <lineage>
        <taxon>Eukaryota</taxon>
        <taxon>Viridiplantae</taxon>
        <taxon>Streptophyta</taxon>
        <taxon>Embryophyta</taxon>
        <taxon>Tracheophyta</taxon>
        <taxon>Spermatophyta</taxon>
        <taxon>Magnoliopsida</taxon>
        <taxon>eudicotyledons</taxon>
        <taxon>Gunneridae</taxon>
        <taxon>Pentapetalae</taxon>
        <taxon>rosids</taxon>
        <taxon>fabids</taxon>
        <taxon>Malpighiales</taxon>
        <taxon>Salicaceae</taxon>
        <taxon>Flacourtieae</taxon>
        <taxon>Dovyalis</taxon>
    </lineage>
</organism>
<dbReference type="InterPro" id="IPR039657">
    <property type="entry name" value="Dimethylallyltransferase"/>
</dbReference>
<dbReference type="GO" id="GO:0009691">
    <property type="term" value="P:cytokinin biosynthetic process"/>
    <property type="evidence" value="ECO:0007669"/>
    <property type="project" value="UniProtKB-KW"/>
</dbReference>
<evidence type="ECO:0000256" key="3">
    <source>
        <dbReference type="ARBA" id="ARBA00022712"/>
    </source>
</evidence>
<dbReference type="Pfam" id="PF01715">
    <property type="entry name" value="IPPT"/>
    <property type="match status" value="2"/>
</dbReference>
<comment type="catalytic activity">
    <reaction evidence="8">
        <text>dimethylallyl diphosphate + ADP = N(6)-(dimethylallyl)adenosine 5'-diphosphate + diphosphate</text>
        <dbReference type="Rhea" id="RHEA:36327"/>
        <dbReference type="ChEBI" id="CHEBI:33019"/>
        <dbReference type="ChEBI" id="CHEBI:57623"/>
        <dbReference type="ChEBI" id="CHEBI:73533"/>
        <dbReference type="ChEBI" id="CHEBI:456216"/>
        <dbReference type="EC" id="2.5.1.112"/>
    </reaction>
</comment>
<name>A0AAV1SF22_9ROSI</name>
<keyword evidence="3" id="KW-0203">Cytokinin biosynthesis</keyword>
<comment type="catalytic activity">
    <reaction evidence="7">
        <text>dimethylallyl diphosphate + ATP = N(6)-(dimethylallyl)adenosine 5'-triphosphate + diphosphate</text>
        <dbReference type="Rhea" id="RHEA:36331"/>
        <dbReference type="ChEBI" id="CHEBI:30616"/>
        <dbReference type="ChEBI" id="CHEBI:33019"/>
        <dbReference type="ChEBI" id="CHEBI:57623"/>
        <dbReference type="ChEBI" id="CHEBI:73532"/>
        <dbReference type="EC" id="2.5.1.112"/>
    </reaction>
</comment>
<comment type="caution">
    <text evidence="11">The sequence shown here is derived from an EMBL/GenBank/DDBJ whole genome shotgun (WGS) entry which is preliminary data.</text>
</comment>
<accession>A0AAV1SF22</accession>
<dbReference type="GO" id="GO:0005524">
    <property type="term" value="F:ATP binding"/>
    <property type="evidence" value="ECO:0007669"/>
    <property type="project" value="UniProtKB-KW"/>
</dbReference>
<evidence type="ECO:0000256" key="10">
    <source>
        <dbReference type="ARBA" id="ARBA00066838"/>
    </source>
</evidence>
<evidence type="ECO:0000256" key="4">
    <source>
        <dbReference type="ARBA" id="ARBA00022741"/>
    </source>
</evidence>
<gene>
    <name evidence="11" type="ORF">DCAF_LOCUS22679</name>
</gene>
<dbReference type="GO" id="GO:0005739">
    <property type="term" value="C:mitochondrion"/>
    <property type="evidence" value="ECO:0007669"/>
    <property type="project" value="TreeGrafter"/>
</dbReference>
<comment type="function">
    <text evidence="9">Involved in cytokinin biosynthesis. Catalyzes the transfer of an isopentenyl group from dimethylallyl diphosphate (DMAPP) to ATP and ADP.</text>
</comment>
<reference evidence="11 12" key="1">
    <citation type="submission" date="2024-01" db="EMBL/GenBank/DDBJ databases">
        <authorList>
            <person name="Waweru B."/>
        </authorList>
    </citation>
    <scope>NUCLEOTIDE SEQUENCE [LARGE SCALE GENOMIC DNA]</scope>
</reference>
<evidence type="ECO:0000256" key="5">
    <source>
        <dbReference type="ARBA" id="ARBA00022840"/>
    </source>
</evidence>
<proteinExistence type="inferred from homology"/>
<evidence type="ECO:0000313" key="12">
    <source>
        <dbReference type="Proteomes" id="UP001314170"/>
    </source>
</evidence>
<dbReference type="EC" id="2.5.1.112" evidence="10"/>